<organism evidence="1 2">
    <name type="scientific">Salipiger marinus</name>
    <dbReference type="NCBI Taxonomy" id="555512"/>
    <lineage>
        <taxon>Bacteria</taxon>
        <taxon>Pseudomonadati</taxon>
        <taxon>Pseudomonadota</taxon>
        <taxon>Alphaproteobacteria</taxon>
        <taxon>Rhodobacterales</taxon>
        <taxon>Roseobacteraceae</taxon>
        <taxon>Salipiger</taxon>
    </lineage>
</organism>
<dbReference type="PANTHER" id="PTHR41287">
    <property type="match status" value="1"/>
</dbReference>
<gene>
    <name evidence="1" type="ORF">SAMN04487993_1013119</name>
</gene>
<dbReference type="Gene3D" id="3.40.50.300">
    <property type="entry name" value="P-loop containing nucleotide triphosphate hydrolases"/>
    <property type="match status" value="1"/>
</dbReference>
<dbReference type="InterPro" id="IPR027417">
    <property type="entry name" value="P-loop_NTPase"/>
</dbReference>
<dbReference type="AlphaFoldDB" id="A0A1G8PU57"/>
<protein>
    <submittedName>
        <fullName evidence="1">Phage terminase-like protein, large subunit, contains N-terminal HTH domain</fullName>
    </submittedName>
</protein>
<evidence type="ECO:0000313" key="1">
    <source>
        <dbReference type="EMBL" id="SDI95997.1"/>
    </source>
</evidence>
<dbReference type="Proteomes" id="UP000199093">
    <property type="component" value="Unassembled WGS sequence"/>
</dbReference>
<dbReference type="PANTHER" id="PTHR41287:SF1">
    <property type="entry name" value="PROTEIN YMFN"/>
    <property type="match status" value="1"/>
</dbReference>
<reference evidence="1 2" key="1">
    <citation type="submission" date="2016-10" db="EMBL/GenBank/DDBJ databases">
        <authorList>
            <person name="de Groot N.N."/>
        </authorList>
    </citation>
    <scope>NUCLEOTIDE SEQUENCE [LARGE SCALE GENOMIC DNA]</scope>
    <source>
        <strain evidence="1 2">DSM 26424</strain>
    </source>
</reference>
<evidence type="ECO:0000313" key="2">
    <source>
        <dbReference type="Proteomes" id="UP000199093"/>
    </source>
</evidence>
<name>A0A1G8PU57_9RHOB</name>
<dbReference type="InterPro" id="IPR005021">
    <property type="entry name" value="Terminase_largesu-like"/>
</dbReference>
<keyword evidence="2" id="KW-1185">Reference proteome</keyword>
<dbReference type="RefSeq" id="WP_089848750.1">
    <property type="nucleotide sequence ID" value="NZ_FNEJ01000013.1"/>
</dbReference>
<dbReference type="STRING" id="555512.SAMN04487993_1013119"/>
<proteinExistence type="predicted"/>
<sequence length="572" mass="62793">MVIVTEALPRFACPDWWAKLKAGETPMADVPLNADKAAKALAFFNRLRLPDVPGNPTMREACGDWFKEVLVAFLASEDPETLERTVWECLCMVPKKNSKSTYTAALALTALYLCEVPNGQMLLIGPSQNISARCFAQAQGMIRLDADLKRIFSVQDHTKTITRVKTGTHLDVKTFDTSIITGEIPVATFIDELHELGKKAGAIQVMQQIRGGGITMNGGQLMMITTQSDKRPAGIWKSELQKARAVRDGKAGLAPIMLPVLYEFPEKLQKMEAFWRKRENWGLLLPNLGRSINRQRLEDDYTNNGSISPEAEQVWVSQHLNIEIGLGLHDDRWVGADYWGKAAREVLTLDEIIRTSEVCVVGIDGGGLDDLLGLCVMGRHAETKAWQVWVKAWADRDVLALRKSIATELEELVAAGELELVDNIEAEANPEIVDICSRLKLAGRMPEQDGIGMDPEGVGSIIDALTEASFRIEDIRPVSQGYKLNAAIKMAPVKLKNGSMIHCGQRIMDWCVGNAKTEARGNAVIVTKAVSGSAKIDPLMAMFNAVMLMSWNPIATGVAGSDDYFAALEASS</sequence>
<dbReference type="EMBL" id="FNEJ01000013">
    <property type="protein sequence ID" value="SDI95997.1"/>
    <property type="molecule type" value="Genomic_DNA"/>
</dbReference>
<accession>A0A1G8PU57</accession>